<dbReference type="InterPro" id="IPR015797">
    <property type="entry name" value="NUDIX_hydrolase-like_dom_sf"/>
</dbReference>
<sequence>MAAAGPPRPYKLPESVLVVIHTPALEVLLIRRTGGEGHWQSVTGSKDALDEPFAETARREVAEETGIDTLAPGCLLTDWALENVYDIWPQWLHRYAPGVVRNRERVFGLRVPAGTPVVLSPREHDAYEWLPWQQAADRCFSASNAEACLLLPRFLHLG</sequence>
<dbReference type="InterPro" id="IPR000086">
    <property type="entry name" value="NUDIX_hydrolase_dom"/>
</dbReference>
<dbReference type="InterPro" id="IPR003564">
    <property type="entry name" value="DHNTPase"/>
</dbReference>
<evidence type="ECO:0000259" key="3">
    <source>
        <dbReference type="PROSITE" id="PS51462"/>
    </source>
</evidence>
<dbReference type="NCBIfam" id="NF006961">
    <property type="entry name" value="PRK09438.1"/>
    <property type="match status" value="1"/>
</dbReference>
<dbReference type="PANTHER" id="PTHR43736:SF1">
    <property type="entry name" value="DIHYDRONEOPTERIN TRIPHOSPHATE DIPHOSPHATASE"/>
    <property type="match status" value="1"/>
</dbReference>
<dbReference type="PRINTS" id="PR01404">
    <property type="entry name" value="NPPPHYDRLASE"/>
</dbReference>
<feature type="binding site" evidence="2">
    <location>
        <position position="123"/>
    </location>
    <ligand>
        <name>Mg(2+)</name>
        <dbReference type="ChEBI" id="CHEBI:18420"/>
    </ligand>
</feature>
<evidence type="ECO:0000256" key="2">
    <source>
        <dbReference type="PIRSR" id="PIRSR603564-2"/>
    </source>
</evidence>
<feature type="binding site" evidence="2">
    <location>
        <position position="64"/>
    </location>
    <ligand>
        <name>Mg(2+)</name>
        <dbReference type="ChEBI" id="CHEBI:18420"/>
    </ligand>
</feature>
<feature type="binding site" evidence="1">
    <location>
        <position position="32"/>
    </location>
    <ligand>
        <name>substrate</name>
    </ligand>
</feature>
<protein>
    <submittedName>
        <fullName evidence="4">Dihydroneopterin triphosphate pyrophosphatase</fullName>
    </submittedName>
</protein>
<gene>
    <name evidence="4" type="ORF">ATF69_0593</name>
</gene>
<reference evidence="4 5" key="1">
    <citation type="journal article" date="2015" name="Stand. Genomic Sci.">
        <title>Genomic Encyclopedia of Bacterial and Archaeal Type Strains, Phase III: the genomes of soil and plant-associated and newly described type strains.</title>
        <authorList>
            <person name="Whitman W.B."/>
            <person name="Woyke T."/>
            <person name="Klenk H.P."/>
            <person name="Zhou Y."/>
            <person name="Lilburn T.G."/>
            <person name="Beck B.J."/>
            <person name="De Vos P."/>
            <person name="Vandamme P."/>
            <person name="Eisen J.A."/>
            <person name="Garrity G."/>
            <person name="Hugenholtz P."/>
            <person name="Kyrpides N.C."/>
        </authorList>
    </citation>
    <scope>NUCLEOTIDE SEQUENCE [LARGE SCALE GENOMIC DNA]</scope>
    <source>
        <strain evidence="4 5">DSM 64</strain>
    </source>
</reference>
<feature type="binding site" evidence="2">
    <location>
        <position position="60"/>
    </location>
    <ligand>
        <name>Mg(2+)</name>
        <dbReference type="ChEBI" id="CHEBI:18420"/>
    </ligand>
</feature>
<keyword evidence="2" id="KW-0460">Magnesium</keyword>
<dbReference type="Gene3D" id="3.90.79.10">
    <property type="entry name" value="Nucleoside Triphosphate Pyrophosphohydrolase"/>
    <property type="match status" value="1"/>
</dbReference>
<dbReference type="RefSeq" id="WP_146869844.1">
    <property type="nucleotide sequence ID" value="NZ_VJWE01000011.1"/>
</dbReference>
<dbReference type="CDD" id="cd04664">
    <property type="entry name" value="NUDIX_DHNTPase_like"/>
    <property type="match status" value="1"/>
</dbReference>
<dbReference type="EMBL" id="VJWE01000011">
    <property type="protein sequence ID" value="TWG38729.1"/>
    <property type="molecule type" value="Genomic_DNA"/>
</dbReference>
<comment type="cofactor">
    <cofactor evidence="2">
        <name>Mg(2+)</name>
        <dbReference type="ChEBI" id="CHEBI:18420"/>
    </cofactor>
    <text evidence="2">Binds 1 Mg(2+) ion per subunit.</text>
</comment>
<dbReference type="PROSITE" id="PS51462">
    <property type="entry name" value="NUDIX"/>
    <property type="match status" value="1"/>
</dbReference>
<dbReference type="GO" id="GO:0019177">
    <property type="term" value="F:dihydroneopterin triphosphate pyrophosphohydrolase activity"/>
    <property type="evidence" value="ECO:0007669"/>
    <property type="project" value="InterPro"/>
</dbReference>
<evidence type="ECO:0000313" key="4">
    <source>
        <dbReference type="EMBL" id="TWG38729.1"/>
    </source>
</evidence>
<organism evidence="4 5">
    <name type="scientific">Acidovorax delafieldii</name>
    <name type="common">Pseudomonas delafieldii</name>
    <dbReference type="NCBI Taxonomy" id="47920"/>
    <lineage>
        <taxon>Bacteria</taxon>
        <taxon>Pseudomonadati</taxon>
        <taxon>Pseudomonadota</taxon>
        <taxon>Betaproteobacteria</taxon>
        <taxon>Burkholderiales</taxon>
        <taxon>Comamonadaceae</taxon>
        <taxon>Acidovorax</taxon>
    </lineage>
</organism>
<dbReference type="GeneID" id="51109666"/>
<dbReference type="PANTHER" id="PTHR43736">
    <property type="entry name" value="ADP-RIBOSE PYROPHOSPHATASE"/>
    <property type="match status" value="1"/>
</dbReference>
<evidence type="ECO:0000256" key="1">
    <source>
        <dbReference type="PIRSR" id="PIRSR603564-1"/>
    </source>
</evidence>
<name>A0A561XRJ1_ACIDE</name>
<dbReference type="Pfam" id="PF00293">
    <property type="entry name" value="NUDIX"/>
    <property type="match status" value="1"/>
</dbReference>
<accession>A0A561XRJ1</accession>
<dbReference type="GO" id="GO:0046656">
    <property type="term" value="P:folic acid biosynthetic process"/>
    <property type="evidence" value="ECO:0007669"/>
    <property type="project" value="InterPro"/>
</dbReference>
<dbReference type="SUPFAM" id="SSF55811">
    <property type="entry name" value="Nudix"/>
    <property type="match status" value="1"/>
</dbReference>
<dbReference type="Proteomes" id="UP000321485">
    <property type="component" value="Unassembled WGS sequence"/>
</dbReference>
<dbReference type="GO" id="GO:0008828">
    <property type="term" value="F:dATP diphosphatase activity"/>
    <property type="evidence" value="ECO:0007669"/>
    <property type="project" value="InterPro"/>
</dbReference>
<keyword evidence="2" id="KW-0479">Metal-binding</keyword>
<feature type="binding site" evidence="1">
    <location>
        <position position="11"/>
    </location>
    <ligand>
        <name>substrate</name>
    </ligand>
</feature>
<feature type="domain" description="Nudix hydrolase" evidence="3">
    <location>
        <begin position="9"/>
        <end position="152"/>
    </location>
</feature>
<evidence type="ECO:0000313" key="5">
    <source>
        <dbReference type="Proteomes" id="UP000321485"/>
    </source>
</evidence>
<comment type="caution">
    <text evidence="4">The sequence shown here is derived from an EMBL/GenBank/DDBJ whole genome shotgun (WGS) entry which is preliminary data.</text>
</comment>
<feature type="binding site" evidence="1">
    <location>
        <position position="43"/>
    </location>
    <ligand>
        <name>substrate</name>
    </ligand>
</feature>
<dbReference type="AlphaFoldDB" id="A0A561XRJ1"/>
<proteinExistence type="predicted"/>
<feature type="binding site" evidence="1">
    <location>
        <position position="141"/>
    </location>
    <ligand>
        <name>substrate</name>
    </ligand>
</feature>
<dbReference type="GO" id="GO:0046872">
    <property type="term" value="F:metal ion binding"/>
    <property type="evidence" value="ECO:0007669"/>
    <property type="project" value="UniProtKB-KW"/>
</dbReference>